<feature type="region of interest" description="Disordered" evidence="1">
    <location>
        <begin position="1"/>
        <end position="22"/>
    </location>
</feature>
<evidence type="ECO:0000313" key="2">
    <source>
        <dbReference type="EMBL" id="CAH2319721.1"/>
    </source>
</evidence>
<protein>
    <submittedName>
        <fullName evidence="2">Uncharacterized protein</fullName>
    </submittedName>
</protein>
<organism evidence="2 3">
    <name type="scientific">Pelobates cultripes</name>
    <name type="common">Western spadefoot toad</name>
    <dbReference type="NCBI Taxonomy" id="61616"/>
    <lineage>
        <taxon>Eukaryota</taxon>
        <taxon>Metazoa</taxon>
        <taxon>Chordata</taxon>
        <taxon>Craniata</taxon>
        <taxon>Vertebrata</taxon>
        <taxon>Euteleostomi</taxon>
        <taxon>Amphibia</taxon>
        <taxon>Batrachia</taxon>
        <taxon>Anura</taxon>
        <taxon>Pelobatoidea</taxon>
        <taxon>Pelobatidae</taxon>
        <taxon>Pelobates</taxon>
    </lineage>
</organism>
<evidence type="ECO:0000256" key="1">
    <source>
        <dbReference type="SAM" id="MobiDB-lite"/>
    </source>
</evidence>
<name>A0AAD1T5N7_PELCU</name>
<proteinExistence type="predicted"/>
<dbReference type="AlphaFoldDB" id="A0AAD1T5N7"/>
<feature type="non-terminal residue" evidence="2">
    <location>
        <position position="57"/>
    </location>
</feature>
<accession>A0AAD1T5N7</accession>
<sequence>MTSALDLSAQSPPQQRHVHSDLGHTSKCLTEMILTFRTKQPTIVCLKKLLRPTSLSS</sequence>
<feature type="compositionally biased region" description="Polar residues" evidence="1">
    <location>
        <begin position="1"/>
        <end position="14"/>
    </location>
</feature>
<reference evidence="2" key="1">
    <citation type="submission" date="2022-03" db="EMBL/GenBank/DDBJ databases">
        <authorList>
            <person name="Alioto T."/>
            <person name="Alioto T."/>
            <person name="Gomez Garrido J."/>
        </authorList>
    </citation>
    <scope>NUCLEOTIDE SEQUENCE</scope>
</reference>
<evidence type="ECO:0000313" key="3">
    <source>
        <dbReference type="Proteomes" id="UP001295444"/>
    </source>
</evidence>
<dbReference type="EMBL" id="OW240921">
    <property type="protein sequence ID" value="CAH2319721.1"/>
    <property type="molecule type" value="Genomic_DNA"/>
</dbReference>
<dbReference type="Proteomes" id="UP001295444">
    <property type="component" value="Chromosome 10"/>
</dbReference>
<gene>
    <name evidence="2" type="ORF">PECUL_23A038287</name>
</gene>
<keyword evidence="3" id="KW-1185">Reference proteome</keyword>